<name>A0A3M7R8U2_BRAPC</name>
<gene>
    <name evidence="1" type="ORF">BpHYR1_003342</name>
</gene>
<protein>
    <submittedName>
        <fullName evidence="1">Uncharacterized protein</fullName>
    </submittedName>
</protein>
<sequence length="103" mass="11821">MTLVSKHRLKIKNNKASLEKILPVLIQSNSSSNFYYIDFEIIALARAETQIKNNKSFLQKFSKEFSKMNNEIAYSGDVNLILNQTKPAEIDLNNKIQVLALKF</sequence>
<dbReference type="AlphaFoldDB" id="A0A3M7R8U2"/>
<reference evidence="1 2" key="1">
    <citation type="journal article" date="2018" name="Sci. Rep.">
        <title>Genomic signatures of local adaptation to the degree of environmental predictability in rotifers.</title>
        <authorList>
            <person name="Franch-Gras L."/>
            <person name="Hahn C."/>
            <person name="Garcia-Roger E.M."/>
            <person name="Carmona M.J."/>
            <person name="Serra M."/>
            <person name="Gomez A."/>
        </authorList>
    </citation>
    <scope>NUCLEOTIDE SEQUENCE [LARGE SCALE GENOMIC DNA]</scope>
    <source>
        <strain evidence="1">HYR1</strain>
    </source>
</reference>
<proteinExistence type="predicted"/>
<organism evidence="1 2">
    <name type="scientific">Brachionus plicatilis</name>
    <name type="common">Marine rotifer</name>
    <name type="synonym">Brachionus muelleri</name>
    <dbReference type="NCBI Taxonomy" id="10195"/>
    <lineage>
        <taxon>Eukaryota</taxon>
        <taxon>Metazoa</taxon>
        <taxon>Spiralia</taxon>
        <taxon>Gnathifera</taxon>
        <taxon>Rotifera</taxon>
        <taxon>Eurotatoria</taxon>
        <taxon>Monogononta</taxon>
        <taxon>Pseudotrocha</taxon>
        <taxon>Ploima</taxon>
        <taxon>Brachionidae</taxon>
        <taxon>Brachionus</taxon>
    </lineage>
</organism>
<accession>A0A3M7R8U2</accession>
<dbReference type="Proteomes" id="UP000276133">
    <property type="component" value="Unassembled WGS sequence"/>
</dbReference>
<dbReference type="EMBL" id="REGN01003927">
    <property type="protein sequence ID" value="RNA20053.1"/>
    <property type="molecule type" value="Genomic_DNA"/>
</dbReference>
<keyword evidence="2" id="KW-1185">Reference proteome</keyword>
<comment type="caution">
    <text evidence="1">The sequence shown here is derived from an EMBL/GenBank/DDBJ whole genome shotgun (WGS) entry which is preliminary data.</text>
</comment>
<evidence type="ECO:0000313" key="1">
    <source>
        <dbReference type="EMBL" id="RNA20053.1"/>
    </source>
</evidence>
<evidence type="ECO:0000313" key="2">
    <source>
        <dbReference type="Proteomes" id="UP000276133"/>
    </source>
</evidence>